<evidence type="ECO:0000313" key="1">
    <source>
        <dbReference type="EMBL" id="CAA9548053.1"/>
    </source>
</evidence>
<feature type="non-terminal residue" evidence="1">
    <location>
        <position position="1"/>
    </location>
</feature>
<sequence>AGWRCAVASLGRKSTDFCRLPAQPQLFGRHFRAAGRGSSRLQIAL</sequence>
<protein>
    <submittedName>
        <fullName evidence="1">Uncharacterized protein</fullName>
    </submittedName>
</protein>
<proteinExistence type="predicted"/>
<reference evidence="1" key="1">
    <citation type="submission" date="2020-02" db="EMBL/GenBank/DDBJ databases">
        <authorList>
            <person name="Meier V. D."/>
        </authorList>
    </citation>
    <scope>NUCLEOTIDE SEQUENCE</scope>
    <source>
        <strain evidence="1">AVDCRST_MAG23</strain>
    </source>
</reference>
<organism evidence="1">
    <name type="scientific">uncultured Sphingosinicella sp</name>
    <dbReference type="NCBI Taxonomy" id="478748"/>
    <lineage>
        <taxon>Bacteria</taxon>
        <taxon>Pseudomonadati</taxon>
        <taxon>Pseudomonadota</taxon>
        <taxon>Alphaproteobacteria</taxon>
        <taxon>Sphingomonadales</taxon>
        <taxon>Sphingosinicellaceae</taxon>
        <taxon>Sphingosinicella</taxon>
        <taxon>environmental samples</taxon>
    </lineage>
</organism>
<gene>
    <name evidence="1" type="ORF">AVDCRST_MAG23-2724</name>
</gene>
<feature type="non-terminal residue" evidence="1">
    <location>
        <position position="45"/>
    </location>
</feature>
<dbReference type="AlphaFoldDB" id="A0A6J4UFQ1"/>
<name>A0A6J4UFQ1_9SPHN</name>
<dbReference type="EMBL" id="CADCWD010000092">
    <property type="protein sequence ID" value="CAA9548053.1"/>
    <property type="molecule type" value="Genomic_DNA"/>
</dbReference>
<accession>A0A6J4UFQ1</accession>